<protein>
    <recommendedName>
        <fullName evidence="1">DUF1996 domain-containing protein</fullName>
    </recommendedName>
</protein>
<dbReference type="OrthoDB" id="74764at2759"/>
<dbReference type="AlphaFoldDB" id="A0A1B8GLA0"/>
<dbReference type="RefSeq" id="XP_018130352.1">
    <property type="nucleotide sequence ID" value="XM_018274887.2"/>
</dbReference>
<keyword evidence="3" id="KW-1185">Reference proteome</keyword>
<dbReference type="Pfam" id="PF09362">
    <property type="entry name" value="DUF1996"/>
    <property type="match status" value="1"/>
</dbReference>
<evidence type="ECO:0000313" key="2">
    <source>
        <dbReference type="EMBL" id="OBT96619.1"/>
    </source>
</evidence>
<organism evidence="2 3">
    <name type="scientific">Pseudogymnoascus verrucosus</name>
    <dbReference type="NCBI Taxonomy" id="342668"/>
    <lineage>
        <taxon>Eukaryota</taxon>
        <taxon>Fungi</taxon>
        <taxon>Dikarya</taxon>
        <taxon>Ascomycota</taxon>
        <taxon>Pezizomycotina</taxon>
        <taxon>Leotiomycetes</taxon>
        <taxon>Thelebolales</taxon>
        <taxon>Thelebolaceae</taxon>
        <taxon>Pseudogymnoascus</taxon>
    </lineage>
</organism>
<evidence type="ECO:0000313" key="3">
    <source>
        <dbReference type="Proteomes" id="UP000091956"/>
    </source>
</evidence>
<reference evidence="3" key="2">
    <citation type="journal article" date="2018" name="Nat. Commun.">
        <title>Extreme sensitivity to ultraviolet light in the fungal pathogen causing white-nose syndrome of bats.</title>
        <authorList>
            <person name="Palmer J.M."/>
            <person name="Drees K.P."/>
            <person name="Foster J.T."/>
            <person name="Lindner D.L."/>
        </authorList>
    </citation>
    <scope>NUCLEOTIDE SEQUENCE [LARGE SCALE GENOMIC DNA]</scope>
    <source>
        <strain evidence="3">UAMH 10579</strain>
    </source>
</reference>
<gene>
    <name evidence="2" type="ORF">VE01_05423</name>
</gene>
<dbReference type="EMBL" id="KV460227">
    <property type="protein sequence ID" value="OBT96619.1"/>
    <property type="molecule type" value="Genomic_DNA"/>
</dbReference>
<dbReference type="GeneID" id="28838809"/>
<dbReference type="InterPro" id="IPR018535">
    <property type="entry name" value="DUF1996"/>
</dbReference>
<feature type="domain" description="DUF1996" evidence="1">
    <location>
        <begin position="34"/>
        <end position="275"/>
    </location>
</feature>
<reference evidence="2 3" key="1">
    <citation type="submission" date="2016-03" db="EMBL/GenBank/DDBJ databases">
        <title>Comparative genomics of Pseudogymnoascus destructans, the fungus causing white-nose syndrome of bats.</title>
        <authorList>
            <person name="Palmer J.M."/>
            <person name="Drees K.P."/>
            <person name="Foster J.T."/>
            <person name="Lindner D.L."/>
        </authorList>
    </citation>
    <scope>NUCLEOTIDE SEQUENCE [LARGE SCALE GENOMIC DNA]</scope>
    <source>
        <strain evidence="2 3">UAMH 10579</strain>
    </source>
</reference>
<dbReference type="PANTHER" id="PTHR43662:SF7">
    <property type="entry name" value="DUF1996 DOMAIN-CONTAINING PROTEIN"/>
    <property type="match status" value="1"/>
</dbReference>
<sequence>MKFTPAIAAMVLAGSADAFWRMECRGRSGLARLDPLVNPGVASAHAHTIFGSSGFTATSGSDDLLAGDCTSCAVTEDKSAYWTPPMYFKDAATGQYKLVTQVGGMLSYYFLNYAPGETKITAFPHGMEMIAGDSNQRNFTAGETAPTTQKGLAQKALGFNCLNYNLAAEGSLYRHFMPDKAYLDANCKDGIRAELMFPSCWNGKDVTSANKMDHVAYPSSVMDGTCPEGFPIRLPGLFYETIWNTAEFDGVDGEFVFSNGDPTGYGYHGDFIMGWEEDFLQSAVDTCTNLSGRIEDCPLFTIQTDAVAQTCLIKEPTGILASVLAAENLVGPIPSLPGGVKLTPGPDYVVKGAAPVADASTVVVPTLSHSAGSTVAPSATAAPGGIFKENNAAIVKVADVEPPATTEKPTLVLAANQKISSTSYITQGGSVVEVIVIEELTTVMDDVQTMTVTAASRKRAHRHGRRHN</sequence>
<proteinExistence type="predicted"/>
<evidence type="ECO:0000259" key="1">
    <source>
        <dbReference type="Pfam" id="PF09362"/>
    </source>
</evidence>
<dbReference type="PANTHER" id="PTHR43662">
    <property type="match status" value="1"/>
</dbReference>
<name>A0A1B8GLA0_9PEZI</name>
<accession>A0A1B8GLA0</accession>
<dbReference type="Proteomes" id="UP000091956">
    <property type="component" value="Unassembled WGS sequence"/>
</dbReference>